<comment type="caution">
    <text evidence="1">The sequence shown here is derived from an EMBL/GenBank/DDBJ whole genome shotgun (WGS) entry which is preliminary data.</text>
</comment>
<reference evidence="1" key="1">
    <citation type="journal article" date="2014" name="Int. J. Syst. Evol. Microbiol.">
        <title>Complete genome sequence of Corynebacterium casei LMG S-19264T (=DSM 44701T), isolated from a smear-ripened cheese.</title>
        <authorList>
            <consortium name="US DOE Joint Genome Institute (JGI-PGF)"/>
            <person name="Walter F."/>
            <person name="Albersmeier A."/>
            <person name="Kalinowski J."/>
            <person name="Ruckert C."/>
        </authorList>
    </citation>
    <scope>NUCLEOTIDE SEQUENCE</scope>
    <source>
        <strain evidence="1">JCM 19018</strain>
    </source>
</reference>
<dbReference type="EMBL" id="BMPD01000007">
    <property type="protein sequence ID" value="GGK78611.1"/>
    <property type="molecule type" value="Genomic_DNA"/>
</dbReference>
<evidence type="ECO:0000313" key="2">
    <source>
        <dbReference type="Proteomes" id="UP000614221"/>
    </source>
</evidence>
<proteinExistence type="predicted"/>
<sequence>MYQTAARAFGWPVAISGDIGFFAEIAESTATGRHRYEVTIRARNLSHFVWFVHFLASVVLDVITERTDQLVNGGDRLFLGITSALVQRVDVDPLQRRQYLMCMFFPAHILTNTIRNNSCYVG</sequence>
<dbReference type="AlphaFoldDB" id="A0A830EN86"/>
<reference evidence="1" key="2">
    <citation type="submission" date="2020-09" db="EMBL/GenBank/DDBJ databases">
        <authorList>
            <person name="Sun Q."/>
            <person name="Ohkuma M."/>
        </authorList>
    </citation>
    <scope>NUCLEOTIDE SEQUENCE</scope>
    <source>
        <strain evidence="1">JCM 19018</strain>
    </source>
</reference>
<organism evidence="1 2">
    <name type="scientific">Haloarcula sebkhae</name>
    <dbReference type="NCBI Taxonomy" id="932660"/>
    <lineage>
        <taxon>Archaea</taxon>
        <taxon>Methanobacteriati</taxon>
        <taxon>Methanobacteriota</taxon>
        <taxon>Stenosarchaea group</taxon>
        <taxon>Halobacteria</taxon>
        <taxon>Halobacteriales</taxon>
        <taxon>Haloarculaceae</taxon>
        <taxon>Haloarcula</taxon>
    </lineage>
</organism>
<gene>
    <name evidence="1" type="ORF">GCM10009067_33710</name>
</gene>
<evidence type="ECO:0000313" key="1">
    <source>
        <dbReference type="EMBL" id="GGK78611.1"/>
    </source>
</evidence>
<protein>
    <submittedName>
        <fullName evidence="1">Uncharacterized protein</fullName>
    </submittedName>
</protein>
<dbReference type="Proteomes" id="UP000614221">
    <property type="component" value="Unassembled WGS sequence"/>
</dbReference>
<accession>A0A830EN86</accession>
<name>A0A830EN86_9EURY</name>